<dbReference type="HAMAP" id="MF_01416">
    <property type="entry name" value="ATP_synth_delta_bact"/>
    <property type="match status" value="1"/>
</dbReference>
<comment type="subcellular location">
    <subcellularLocation>
        <location evidence="8">Cell membrane</location>
        <topology evidence="8">Peripheral membrane protein</topology>
    </subcellularLocation>
    <subcellularLocation>
        <location evidence="1">Membrane</location>
    </subcellularLocation>
</comment>
<dbReference type="Proteomes" id="UP000248889">
    <property type="component" value="Unassembled WGS sequence"/>
</dbReference>
<comment type="function">
    <text evidence="8">F(1)F(0) ATP synthase produces ATP from ADP in the presence of a proton or sodium gradient. F-type ATPases consist of two structural domains, F(1) containing the extramembraneous catalytic core and F(0) containing the membrane proton channel, linked together by a central stalk and a peripheral stalk. During catalysis, ATP synthesis in the catalytic domain of F(1) is coupled via a rotary mechanism of the central stalk subunits to proton translocation.</text>
</comment>
<organism evidence="9 10">
    <name type="scientific">Streptacidiphilus pinicola</name>
    <dbReference type="NCBI Taxonomy" id="2219663"/>
    <lineage>
        <taxon>Bacteria</taxon>
        <taxon>Bacillati</taxon>
        <taxon>Actinomycetota</taxon>
        <taxon>Actinomycetes</taxon>
        <taxon>Kitasatosporales</taxon>
        <taxon>Streptomycetaceae</taxon>
        <taxon>Streptacidiphilus</taxon>
    </lineage>
</organism>
<dbReference type="PANTHER" id="PTHR11910">
    <property type="entry name" value="ATP SYNTHASE DELTA CHAIN"/>
    <property type="match status" value="1"/>
</dbReference>
<keyword evidence="2 8" id="KW-0813">Transport</keyword>
<keyword evidence="10" id="KW-1185">Reference proteome</keyword>
<keyword evidence="5 8" id="KW-0472">Membrane</keyword>
<dbReference type="GO" id="GO:0005886">
    <property type="term" value="C:plasma membrane"/>
    <property type="evidence" value="ECO:0007669"/>
    <property type="project" value="UniProtKB-SubCell"/>
</dbReference>
<protein>
    <recommendedName>
        <fullName evidence="8">ATP synthase subunit delta</fullName>
    </recommendedName>
    <alternativeName>
        <fullName evidence="8">ATP synthase F(1) sector subunit delta</fullName>
    </alternativeName>
    <alternativeName>
        <fullName evidence="8">F-type ATPase subunit delta</fullName>
        <shortName evidence="8">F-ATPase subunit delta</shortName>
    </alternativeName>
</protein>
<accession>A0A2X0IE54</accession>
<keyword evidence="4 8" id="KW-0406">Ion transport</keyword>
<sequence>MSGSTRQSTAAARERLEALTDNASVDLGALSGDLMDVTRVLDREVSLRRILTDPATPGEAKAGLVANLLTGKVGAETVDLISGMVRSRWSSGRDLADATEQLAALALIIGADKANELDEVEDELFRFGRVVAGNVELRSALTDNAAATSAKTELVRSLLGGKAKAATIALITALVSQPRGRSLESGLEEYSRLAAGRRGRVVALVTTAVPMSDTQKERLAASLATLTGHPVHLNLDVDPAVLGGVRVQIGDEIIEGTIAGRLDTADRSLAG</sequence>
<evidence type="ECO:0000256" key="3">
    <source>
        <dbReference type="ARBA" id="ARBA00022781"/>
    </source>
</evidence>
<keyword evidence="8" id="KW-1003">Cell membrane</keyword>
<dbReference type="NCBIfam" id="NF009967">
    <property type="entry name" value="PRK13430.1"/>
    <property type="match status" value="1"/>
</dbReference>
<keyword evidence="7 8" id="KW-0066">ATP synthesis</keyword>
<dbReference type="InterPro" id="IPR020781">
    <property type="entry name" value="ATPase_OSCP/d_CS"/>
</dbReference>
<dbReference type="EMBL" id="QKYN01000102">
    <property type="protein sequence ID" value="RAG82817.1"/>
    <property type="molecule type" value="Genomic_DNA"/>
</dbReference>
<evidence type="ECO:0000256" key="1">
    <source>
        <dbReference type="ARBA" id="ARBA00004370"/>
    </source>
</evidence>
<keyword evidence="3 8" id="KW-0375">Hydrogen ion transport</keyword>
<dbReference type="InterPro" id="IPR000711">
    <property type="entry name" value="ATPase_OSCP/dsu"/>
</dbReference>
<keyword evidence="6 8" id="KW-0139">CF(1)</keyword>
<dbReference type="Gene3D" id="1.10.520.20">
    <property type="entry name" value="N-terminal domain of the delta subunit of the F1F0-ATP synthase"/>
    <property type="match status" value="1"/>
</dbReference>
<comment type="similarity">
    <text evidence="8">Belongs to the ATPase delta chain family.</text>
</comment>
<dbReference type="RefSeq" id="WP_111504684.1">
    <property type="nucleotide sequence ID" value="NZ_QKYN01000102.1"/>
</dbReference>
<dbReference type="SUPFAM" id="SSF47928">
    <property type="entry name" value="N-terminal domain of the delta subunit of the F1F0-ATP synthase"/>
    <property type="match status" value="1"/>
</dbReference>
<proteinExistence type="inferred from homology"/>
<reference evidence="9 10" key="1">
    <citation type="submission" date="2018-06" db="EMBL/GenBank/DDBJ databases">
        <title>Streptacidiphilus pinicola sp. nov., isolated from pine grove soil.</title>
        <authorList>
            <person name="Roh S.G."/>
            <person name="Park S."/>
            <person name="Kim M.-K."/>
            <person name="Yun B.-R."/>
            <person name="Park J."/>
            <person name="Kim M.J."/>
            <person name="Kim Y.S."/>
            <person name="Kim S.B."/>
        </authorList>
    </citation>
    <scope>NUCLEOTIDE SEQUENCE [LARGE SCALE GENOMIC DNA]</scope>
    <source>
        <strain evidence="9 10">MMS16-CNU450</strain>
    </source>
</reference>
<evidence type="ECO:0000256" key="4">
    <source>
        <dbReference type="ARBA" id="ARBA00023065"/>
    </source>
</evidence>
<dbReference type="AlphaFoldDB" id="A0A2X0IE54"/>
<evidence type="ECO:0000313" key="10">
    <source>
        <dbReference type="Proteomes" id="UP000248889"/>
    </source>
</evidence>
<comment type="caution">
    <text evidence="9">The sequence shown here is derived from an EMBL/GenBank/DDBJ whole genome shotgun (WGS) entry which is preliminary data.</text>
</comment>
<dbReference type="OrthoDB" id="5242917at2"/>
<evidence type="ECO:0000256" key="5">
    <source>
        <dbReference type="ARBA" id="ARBA00023136"/>
    </source>
</evidence>
<evidence type="ECO:0000256" key="2">
    <source>
        <dbReference type="ARBA" id="ARBA00022448"/>
    </source>
</evidence>
<dbReference type="GO" id="GO:0045259">
    <property type="term" value="C:proton-transporting ATP synthase complex"/>
    <property type="evidence" value="ECO:0007669"/>
    <property type="project" value="UniProtKB-KW"/>
</dbReference>
<dbReference type="GO" id="GO:0046933">
    <property type="term" value="F:proton-transporting ATP synthase activity, rotational mechanism"/>
    <property type="evidence" value="ECO:0007669"/>
    <property type="project" value="UniProtKB-UniRule"/>
</dbReference>
<dbReference type="NCBIfam" id="TIGR01145">
    <property type="entry name" value="ATP_synt_delta"/>
    <property type="match status" value="1"/>
</dbReference>
<evidence type="ECO:0000313" key="9">
    <source>
        <dbReference type="EMBL" id="RAG82817.1"/>
    </source>
</evidence>
<evidence type="ECO:0000256" key="7">
    <source>
        <dbReference type="ARBA" id="ARBA00023310"/>
    </source>
</evidence>
<comment type="function">
    <text evidence="8">This protein is part of the stalk that links CF(0) to CF(1). It either transmits conformational changes from CF(0) to CF(1) or is implicated in proton conduction.</text>
</comment>
<dbReference type="PROSITE" id="PS00389">
    <property type="entry name" value="ATPASE_DELTA"/>
    <property type="match status" value="1"/>
</dbReference>
<dbReference type="InterPro" id="IPR026015">
    <property type="entry name" value="ATP_synth_OSCP/delta_N_sf"/>
</dbReference>
<dbReference type="Pfam" id="PF00213">
    <property type="entry name" value="OSCP"/>
    <property type="match status" value="1"/>
</dbReference>
<dbReference type="PRINTS" id="PR00125">
    <property type="entry name" value="ATPASEDELTA"/>
</dbReference>
<name>A0A2X0IE54_9ACTN</name>
<evidence type="ECO:0000256" key="6">
    <source>
        <dbReference type="ARBA" id="ARBA00023196"/>
    </source>
</evidence>
<evidence type="ECO:0000256" key="8">
    <source>
        <dbReference type="HAMAP-Rule" id="MF_01416"/>
    </source>
</evidence>
<gene>
    <name evidence="8" type="primary">atpH</name>
    <name evidence="9" type="ORF">DN069_25545</name>
</gene>